<dbReference type="EMBL" id="JANIIK010002455">
    <property type="protein sequence ID" value="KAJ3581538.1"/>
    <property type="molecule type" value="Genomic_DNA"/>
</dbReference>
<feature type="compositionally biased region" description="Basic and acidic residues" evidence="1">
    <location>
        <begin position="54"/>
        <end position="65"/>
    </location>
</feature>
<evidence type="ECO:0000313" key="2">
    <source>
        <dbReference type="EMBL" id="KAJ3581538.1"/>
    </source>
</evidence>
<protein>
    <submittedName>
        <fullName evidence="2">Uncharacterized protein</fullName>
    </submittedName>
</protein>
<reference evidence="2" key="1">
    <citation type="submission" date="2022-07" db="EMBL/GenBank/DDBJ databases">
        <title>Chromosome-level genome of Muraenolepis orangiensis.</title>
        <authorList>
            <person name="Kim J."/>
        </authorList>
    </citation>
    <scope>NUCLEOTIDE SEQUENCE</scope>
    <source>
        <strain evidence="2">KU_S4_2022</strain>
        <tissue evidence="2">Muscle</tissue>
    </source>
</reference>
<organism evidence="2 3">
    <name type="scientific">Muraenolepis orangiensis</name>
    <name type="common">Patagonian moray cod</name>
    <dbReference type="NCBI Taxonomy" id="630683"/>
    <lineage>
        <taxon>Eukaryota</taxon>
        <taxon>Metazoa</taxon>
        <taxon>Chordata</taxon>
        <taxon>Craniata</taxon>
        <taxon>Vertebrata</taxon>
        <taxon>Euteleostomi</taxon>
        <taxon>Actinopterygii</taxon>
        <taxon>Neopterygii</taxon>
        <taxon>Teleostei</taxon>
        <taxon>Neoteleostei</taxon>
        <taxon>Acanthomorphata</taxon>
        <taxon>Zeiogadaria</taxon>
        <taxon>Gadariae</taxon>
        <taxon>Gadiformes</taxon>
        <taxon>Muraenolepidoidei</taxon>
        <taxon>Muraenolepididae</taxon>
        <taxon>Muraenolepis</taxon>
    </lineage>
</organism>
<feature type="non-terminal residue" evidence="2">
    <location>
        <position position="91"/>
    </location>
</feature>
<keyword evidence="3" id="KW-1185">Reference proteome</keyword>
<accession>A0A9Q0D5U1</accession>
<evidence type="ECO:0000256" key="1">
    <source>
        <dbReference type="SAM" id="MobiDB-lite"/>
    </source>
</evidence>
<comment type="caution">
    <text evidence="2">The sequence shown here is derived from an EMBL/GenBank/DDBJ whole genome shotgun (WGS) entry which is preliminary data.</text>
</comment>
<name>A0A9Q0D5U1_9TELE</name>
<dbReference type="AlphaFoldDB" id="A0A9Q0D5U1"/>
<feature type="region of interest" description="Disordered" evidence="1">
    <location>
        <begin position="54"/>
        <end position="91"/>
    </location>
</feature>
<dbReference type="Proteomes" id="UP001148018">
    <property type="component" value="Unassembled WGS sequence"/>
</dbReference>
<gene>
    <name evidence="2" type="ORF">NHX12_016539</name>
</gene>
<proteinExistence type="predicted"/>
<evidence type="ECO:0000313" key="3">
    <source>
        <dbReference type="Proteomes" id="UP001148018"/>
    </source>
</evidence>
<dbReference type="OrthoDB" id="10259720at2759"/>
<sequence>TQSDQCGLRHEEARLQEQLWAEEEEYRYKRMQTTELQKDIQGMNRTMEMLAQEEKVGARADERESVTLSSAEEGNGLFPERGKIVRATKQV</sequence>